<dbReference type="GO" id="GO:0044781">
    <property type="term" value="P:bacterial-type flagellum organization"/>
    <property type="evidence" value="ECO:0007669"/>
    <property type="project" value="InterPro"/>
</dbReference>
<dbReference type="AlphaFoldDB" id="K9HDB2"/>
<dbReference type="Pfam" id="PF10768">
    <property type="entry name" value="FliX"/>
    <property type="match status" value="1"/>
</dbReference>
<evidence type="ECO:0000256" key="1">
    <source>
        <dbReference type="SAM" id="MobiDB-lite"/>
    </source>
</evidence>
<reference evidence="2 3" key="1">
    <citation type="journal article" date="2013" name="Genome Announc.">
        <title>Draft Genome Sequence of an Alphaproteobacterium, Caenispirillum salinarum AK4(T), Isolated from a Solar Saltern.</title>
        <authorList>
            <person name="Khatri I."/>
            <person name="Singh A."/>
            <person name="Korpole S."/>
            <person name="Pinnaka A.K."/>
            <person name="Subramanian S."/>
        </authorList>
    </citation>
    <scope>NUCLEOTIDE SEQUENCE [LARGE SCALE GENOMIC DNA]</scope>
    <source>
        <strain evidence="2 3">AK4</strain>
    </source>
</reference>
<sequence>MKISGPGPGGGQRRTDKTSKDKSADFARALRRFSAEAKDDAGAQGARASDAPSQVGGLEALLAAQMVDGVDATGDEAGRRKRQAAMLQRGEDILDRLEELRVGLLLGHVPKDRLSGLARLVREQREDAQDPQLAALLDEIELRAEVELAKLERG</sequence>
<keyword evidence="2" id="KW-0966">Cell projection</keyword>
<dbReference type="RefSeq" id="WP_009542610.1">
    <property type="nucleotide sequence ID" value="NZ_ANHY01000025.1"/>
</dbReference>
<feature type="compositionally biased region" description="Gly residues" evidence="1">
    <location>
        <begin position="1"/>
        <end position="12"/>
    </location>
</feature>
<dbReference type="STRING" id="1238182.C882_2215"/>
<name>K9HDB2_9PROT</name>
<proteinExistence type="predicted"/>
<dbReference type="InterPro" id="IPR019704">
    <property type="entry name" value="Flagellar_assmbl_FliX_class2"/>
</dbReference>
<evidence type="ECO:0000313" key="2">
    <source>
        <dbReference type="EMBL" id="EKV26706.1"/>
    </source>
</evidence>
<organism evidence="2 3">
    <name type="scientific">Caenispirillum salinarum AK4</name>
    <dbReference type="NCBI Taxonomy" id="1238182"/>
    <lineage>
        <taxon>Bacteria</taxon>
        <taxon>Pseudomonadati</taxon>
        <taxon>Pseudomonadota</taxon>
        <taxon>Alphaproteobacteria</taxon>
        <taxon>Rhodospirillales</taxon>
        <taxon>Novispirillaceae</taxon>
        <taxon>Caenispirillum</taxon>
    </lineage>
</organism>
<dbReference type="OrthoDB" id="8005693at2"/>
<keyword evidence="2" id="KW-0282">Flagellum</keyword>
<dbReference type="EMBL" id="ANHY01000025">
    <property type="protein sequence ID" value="EKV26706.1"/>
    <property type="molecule type" value="Genomic_DNA"/>
</dbReference>
<evidence type="ECO:0000313" key="3">
    <source>
        <dbReference type="Proteomes" id="UP000009881"/>
    </source>
</evidence>
<feature type="region of interest" description="Disordered" evidence="1">
    <location>
        <begin position="1"/>
        <end position="24"/>
    </location>
</feature>
<keyword evidence="2" id="KW-0969">Cilium</keyword>
<comment type="caution">
    <text evidence="2">The sequence shown here is derived from an EMBL/GenBank/DDBJ whole genome shotgun (WGS) entry which is preliminary data.</text>
</comment>
<dbReference type="eggNOG" id="ENOG50330GZ">
    <property type="taxonomic scope" value="Bacteria"/>
</dbReference>
<gene>
    <name evidence="2" type="ORF">C882_2215</name>
</gene>
<keyword evidence="3" id="KW-1185">Reference proteome</keyword>
<feature type="compositionally biased region" description="Basic and acidic residues" evidence="1">
    <location>
        <begin position="13"/>
        <end position="24"/>
    </location>
</feature>
<accession>K9HDB2</accession>
<protein>
    <submittedName>
        <fullName evidence="2">Flagellar trans-acting factor FliX</fullName>
    </submittedName>
</protein>
<dbReference type="Proteomes" id="UP000009881">
    <property type="component" value="Unassembled WGS sequence"/>
</dbReference>
<dbReference type="PATRIC" id="fig|1238182.3.peg.4169"/>